<dbReference type="RefSeq" id="WP_087297632.1">
    <property type="nucleotide sequence ID" value="NZ_NFLJ01000028.1"/>
</dbReference>
<evidence type="ECO:0000313" key="11">
    <source>
        <dbReference type="EMBL" id="OUQ33546.1"/>
    </source>
</evidence>
<feature type="transmembrane region" description="Helical" evidence="9">
    <location>
        <begin position="218"/>
        <end position="241"/>
    </location>
</feature>
<dbReference type="PANTHER" id="PTHR33989:SF4">
    <property type="entry name" value="PTS SYSTEM N,N'-DIACETYLCHITOBIOSE-SPECIFIC EIIC COMPONENT"/>
    <property type="match status" value="1"/>
</dbReference>
<evidence type="ECO:0000256" key="3">
    <source>
        <dbReference type="ARBA" id="ARBA00022475"/>
    </source>
</evidence>
<dbReference type="GO" id="GO:0008982">
    <property type="term" value="F:protein-N(PI)-phosphohistidine-sugar phosphotransferase activity"/>
    <property type="evidence" value="ECO:0007669"/>
    <property type="project" value="UniProtKB-UniRule"/>
</dbReference>
<protein>
    <recommendedName>
        <fullName evidence="8">Permease IIC component</fullName>
    </recommendedName>
</protein>
<keyword evidence="2 8" id="KW-0813">Transport</keyword>
<dbReference type="NCBIfam" id="TIGR00410">
    <property type="entry name" value="lacE"/>
    <property type="match status" value="1"/>
</dbReference>
<dbReference type="InterPro" id="IPR004501">
    <property type="entry name" value="PTS_EIIC_3"/>
</dbReference>
<feature type="transmembrane region" description="Helical" evidence="9">
    <location>
        <begin position="286"/>
        <end position="306"/>
    </location>
</feature>
<dbReference type="PIRSF" id="PIRSF006351">
    <property type="entry name" value="PTS_EIIC-Cellobiose"/>
    <property type="match status" value="1"/>
</dbReference>
<dbReference type="Pfam" id="PF02378">
    <property type="entry name" value="PTS_EIIC"/>
    <property type="match status" value="1"/>
</dbReference>
<dbReference type="EMBL" id="NFLJ01000028">
    <property type="protein sequence ID" value="OUQ33546.1"/>
    <property type="molecule type" value="Genomic_DNA"/>
</dbReference>
<feature type="transmembrane region" description="Helical" evidence="9">
    <location>
        <begin position="382"/>
        <end position="408"/>
    </location>
</feature>
<dbReference type="InterPro" id="IPR003352">
    <property type="entry name" value="PTS_EIIC"/>
</dbReference>
<evidence type="ECO:0000259" key="10">
    <source>
        <dbReference type="PROSITE" id="PS51105"/>
    </source>
</evidence>
<proteinExistence type="predicted"/>
<dbReference type="InterPro" id="IPR051088">
    <property type="entry name" value="PTS_Sugar-EIIC/EIIB"/>
</dbReference>
<evidence type="ECO:0000313" key="12">
    <source>
        <dbReference type="Proteomes" id="UP000195305"/>
    </source>
</evidence>
<organism evidence="11 12">
    <name type="scientific">Massilimicrobiota timonensis</name>
    <dbReference type="NCBI Taxonomy" id="1776392"/>
    <lineage>
        <taxon>Bacteria</taxon>
        <taxon>Bacillati</taxon>
        <taxon>Bacillota</taxon>
        <taxon>Erysipelotrichia</taxon>
        <taxon>Erysipelotrichales</taxon>
        <taxon>Erysipelotrichaceae</taxon>
        <taxon>Massilimicrobiota</taxon>
    </lineage>
</organism>
<dbReference type="OrthoDB" id="1550290at2"/>
<evidence type="ECO:0000256" key="8">
    <source>
        <dbReference type="PIRNR" id="PIRNR006351"/>
    </source>
</evidence>
<name>A0A1Y4SUG0_9FIRM</name>
<feature type="transmembrane region" description="Helical" evidence="9">
    <location>
        <begin position="178"/>
        <end position="198"/>
    </location>
</feature>
<dbReference type="GO" id="GO:1901264">
    <property type="term" value="P:carbohydrate derivative transport"/>
    <property type="evidence" value="ECO:0007669"/>
    <property type="project" value="TreeGrafter"/>
</dbReference>
<comment type="function">
    <text evidence="8">The phosphoenolpyruvate-dependent sugar phosphotransferase system (PTS), a major carbohydrate active -transport system, catalyzes the phosphorylation of incoming sugar substrates concomitant with their translocation across the cell membrane.</text>
</comment>
<feature type="transmembrane region" description="Helical" evidence="9">
    <location>
        <begin position="32"/>
        <end position="53"/>
    </location>
</feature>
<feature type="transmembrane region" description="Helical" evidence="9">
    <location>
        <begin position="73"/>
        <end position="92"/>
    </location>
</feature>
<dbReference type="GO" id="GO:0009401">
    <property type="term" value="P:phosphoenolpyruvate-dependent sugar phosphotransferase system"/>
    <property type="evidence" value="ECO:0007669"/>
    <property type="project" value="InterPro"/>
</dbReference>
<feature type="transmembrane region" description="Helical" evidence="9">
    <location>
        <begin position="345"/>
        <end position="370"/>
    </location>
</feature>
<evidence type="ECO:0000256" key="4">
    <source>
        <dbReference type="ARBA" id="ARBA00022597"/>
    </source>
</evidence>
<dbReference type="GO" id="GO:0005886">
    <property type="term" value="C:plasma membrane"/>
    <property type="evidence" value="ECO:0007669"/>
    <property type="project" value="UniProtKB-SubCell"/>
</dbReference>
<dbReference type="PANTHER" id="PTHR33989">
    <property type="match status" value="1"/>
</dbReference>
<keyword evidence="12" id="KW-1185">Reference proteome</keyword>
<dbReference type="AlphaFoldDB" id="A0A1Y4SUG0"/>
<feature type="transmembrane region" description="Helical" evidence="9">
    <location>
        <begin position="104"/>
        <end position="122"/>
    </location>
</feature>
<dbReference type="Proteomes" id="UP000195305">
    <property type="component" value="Unassembled WGS sequence"/>
</dbReference>
<evidence type="ECO:0000256" key="9">
    <source>
        <dbReference type="SAM" id="Phobius"/>
    </source>
</evidence>
<feature type="transmembrane region" description="Helical" evidence="9">
    <location>
        <begin position="318"/>
        <end position="338"/>
    </location>
</feature>
<evidence type="ECO:0000256" key="5">
    <source>
        <dbReference type="ARBA" id="ARBA00022692"/>
    </source>
</evidence>
<dbReference type="PROSITE" id="PS51105">
    <property type="entry name" value="PTS_EIIC_TYPE_3"/>
    <property type="match status" value="1"/>
</dbReference>
<gene>
    <name evidence="11" type="ORF">B5E75_09585</name>
</gene>
<comment type="caution">
    <text evidence="11">The sequence shown here is derived from an EMBL/GenBank/DDBJ whole genome shotgun (WGS) entry which is preliminary data.</text>
</comment>
<keyword evidence="5 9" id="KW-0812">Transmembrane</keyword>
<evidence type="ECO:0000256" key="1">
    <source>
        <dbReference type="ARBA" id="ARBA00004651"/>
    </source>
</evidence>
<dbReference type="InterPro" id="IPR004796">
    <property type="entry name" value="PTS_IIC_cello"/>
</dbReference>
<accession>A0A1Y4SUG0</accession>
<evidence type="ECO:0000256" key="7">
    <source>
        <dbReference type="ARBA" id="ARBA00023136"/>
    </source>
</evidence>
<sequence>MNNVFEKMNEKLVPIAMKISSNRYLTAIKEGFFGVMPIIIVGSIFLLLTSIPINGYEEFMAGILGENWNDIFMFPYRISYGLMSLYVVVGIAKSLANHYQIGSRESIIVAFVSYFMLTPLIVDADNAKGLPIDNFGASGLFLAIISSCLAVEIYRFILKRGWTIKLPDAVPQNVAKPFEALIPVAFIFIIFNIIRLIFVNTDFGSAQNFIFTMLQQPLQSLGSTLPATCIVLFIEAILWCFGLHGSSIVSAVMNPIWRSLSAENAAALELGQAATNIVNYQFIANFVKIGGTAATLGLAIVILLTAKSSQYKALGKLSIVPALFNINEPIVFGLPIVLNPIMAIPFIVANIAVAIVTYAATFFGLVPVSIGVEVPWTTPPIISGFLLCGWQGAVLQIVLILVSMAIYYPFFKMQDKQEYDNEQLATKQ</sequence>
<evidence type="ECO:0000256" key="2">
    <source>
        <dbReference type="ARBA" id="ARBA00022448"/>
    </source>
</evidence>
<evidence type="ECO:0000256" key="6">
    <source>
        <dbReference type="ARBA" id="ARBA00022989"/>
    </source>
</evidence>
<reference evidence="11 12" key="1">
    <citation type="journal article" date="2018" name="BMC Genomics">
        <title>Whole genome sequencing and function prediction of 133 gut anaerobes isolated from chicken caecum in pure cultures.</title>
        <authorList>
            <person name="Medvecky M."/>
            <person name="Cejkova D."/>
            <person name="Polansky O."/>
            <person name="Karasova D."/>
            <person name="Kubasova T."/>
            <person name="Cizek A."/>
            <person name="Rychlik I."/>
        </authorList>
    </citation>
    <scope>NUCLEOTIDE SEQUENCE [LARGE SCALE GENOMIC DNA]</scope>
    <source>
        <strain evidence="11 12">An13</strain>
    </source>
</reference>
<comment type="subcellular location">
    <subcellularLocation>
        <location evidence="1">Cell membrane</location>
        <topology evidence="1">Multi-pass membrane protein</topology>
    </subcellularLocation>
</comment>
<keyword evidence="6 9" id="KW-1133">Transmembrane helix</keyword>
<feature type="domain" description="PTS EIIC type-3" evidence="10">
    <location>
        <begin position="8"/>
        <end position="410"/>
    </location>
</feature>
<keyword evidence="7 8" id="KW-0472">Membrane</keyword>
<keyword evidence="4 8" id="KW-0762">Sugar transport</keyword>
<feature type="transmembrane region" description="Helical" evidence="9">
    <location>
        <begin position="134"/>
        <end position="157"/>
    </location>
</feature>
<keyword evidence="3 8" id="KW-1003">Cell membrane</keyword>